<keyword evidence="1 2" id="KW-0378">Hydrolase</keyword>
<sequence>MIFLQVKAHVFITGKVQGVYFRYKTRDEAKKYGITGWVRNLPDGRVEALFNGNKENVDKLIAFVGKGPSGAKVMDVDVKWQEYGGEFSDFEIRY</sequence>
<keyword evidence="6" id="KW-1185">Reference proteome</keyword>
<comment type="caution">
    <text evidence="5">The sequence shown here is derived from an EMBL/GenBank/DDBJ whole genome shotgun (WGS) entry which is preliminary data.</text>
</comment>
<accession>A0A9E5A2M1</accession>
<feature type="active site" evidence="1">
    <location>
        <position position="22"/>
    </location>
</feature>
<dbReference type="Pfam" id="PF00708">
    <property type="entry name" value="Acylphosphatase"/>
    <property type="match status" value="1"/>
</dbReference>
<dbReference type="InterPro" id="IPR036046">
    <property type="entry name" value="Acylphosphatase-like_dom_sf"/>
</dbReference>
<comment type="catalytic activity">
    <reaction evidence="1 2">
        <text>an acyl phosphate + H2O = a carboxylate + phosphate + H(+)</text>
        <dbReference type="Rhea" id="RHEA:14965"/>
        <dbReference type="ChEBI" id="CHEBI:15377"/>
        <dbReference type="ChEBI" id="CHEBI:15378"/>
        <dbReference type="ChEBI" id="CHEBI:29067"/>
        <dbReference type="ChEBI" id="CHEBI:43474"/>
        <dbReference type="ChEBI" id="CHEBI:59918"/>
        <dbReference type="EC" id="3.6.1.7"/>
    </reaction>
</comment>
<dbReference type="PROSITE" id="PS00150">
    <property type="entry name" value="ACYLPHOSPHATASE_1"/>
    <property type="match status" value="1"/>
</dbReference>
<dbReference type="NCBIfam" id="NF011016">
    <property type="entry name" value="PRK14444.1"/>
    <property type="match status" value="1"/>
</dbReference>
<evidence type="ECO:0000256" key="3">
    <source>
        <dbReference type="RuleBase" id="RU004168"/>
    </source>
</evidence>
<dbReference type="RefSeq" id="WP_245611212.1">
    <property type="nucleotide sequence ID" value="NZ_JAPVER010000020.1"/>
</dbReference>
<feature type="active site" evidence="1">
    <location>
        <position position="40"/>
    </location>
</feature>
<evidence type="ECO:0000256" key="2">
    <source>
        <dbReference type="RuleBase" id="RU000553"/>
    </source>
</evidence>
<organism evidence="5 6">
    <name type="scientific">Methanobacterium veterum</name>
    <dbReference type="NCBI Taxonomy" id="408577"/>
    <lineage>
        <taxon>Archaea</taxon>
        <taxon>Methanobacteriati</taxon>
        <taxon>Methanobacteriota</taxon>
        <taxon>Methanomada group</taxon>
        <taxon>Methanobacteria</taxon>
        <taxon>Methanobacteriales</taxon>
        <taxon>Methanobacteriaceae</taxon>
        <taxon>Methanobacterium</taxon>
    </lineage>
</organism>
<evidence type="ECO:0000313" key="5">
    <source>
        <dbReference type="EMBL" id="MCZ3366945.1"/>
    </source>
</evidence>
<gene>
    <name evidence="5" type="ORF">O3H54_13745</name>
</gene>
<dbReference type="PANTHER" id="PTHR47268:SF4">
    <property type="entry name" value="ACYLPHOSPHATASE"/>
    <property type="match status" value="1"/>
</dbReference>
<comment type="similarity">
    <text evidence="3">Belongs to the acylphosphatase family.</text>
</comment>
<dbReference type="PROSITE" id="PS00151">
    <property type="entry name" value="ACYLPHOSPHATASE_2"/>
    <property type="match status" value="1"/>
</dbReference>
<dbReference type="EC" id="3.6.1.7" evidence="1 2"/>
<dbReference type="InterPro" id="IPR001792">
    <property type="entry name" value="Acylphosphatase-like_dom"/>
</dbReference>
<dbReference type="Gene3D" id="3.30.70.100">
    <property type="match status" value="1"/>
</dbReference>
<name>A0A9E5A2M1_9EURY</name>
<dbReference type="PRINTS" id="PR00112">
    <property type="entry name" value="ACYLPHPHTASE"/>
</dbReference>
<evidence type="ECO:0000313" key="6">
    <source>
        <dbReference type="Proteomes" id="UP001068021"/>
    </source>
</evidence>
<dbReference type="EMBL" id="JAPVER010000020">
    <property type="protein sequence ID" value="MCZ3366945.1"/>
    <property type="molecule type" value="Genomic_DNA"/>
</dbReference>
<dbReference type="PANTHER" id="PTHR47268">
    <property type="entry name" value="ACYLPHOSPHATASE"/>
    <property type="match status" value="1"/>
</dbReference>
<dbReference type="Proteomes" id="UP001068021">
    <property type="component" value="Unassembled WGS sequence"/>
</dbReference>
<feature type="domain" description="Acylphosphatase-like" evidence="4">
    <location>
        <begin position="7"/>
        <end position="94"/>
    </location>
</feature>
<dbReference type="PROSITE" id="PS51160">
    <property type="entry name" value="ACYLPHOSPHATASE_3"/>
    <property type="match status" value="1"/>
</dbReference>
<proteinExistence type="inferred from homology"/>
<dbReference type="InterPro" id="IPR020456">
    <property type="entry name" value="Acylphosphatase"/>
</dbReference>
<evidence type="ECO:0000256" key="1">
    <source>
        <dbReference type="PROSITE-ProRule" id="PRU00520"/>
    </source>
</evidence>
<protein>
    <recommendedName>
        <fullName evidence="1 2">Acylphosphatase</fullName>
        <ecNumber evidence="1 2">3.6.1.7</ecNumber>
    </recommendedName>
</protein>
<dbReference type="GO" id="GO:0003998">
    <property type="term" value="F:acylphosphatase activity"/>
    <property type="evidence" value="ECO:0007669"/>
    <property type="project" value="UniProtKB-EC"/>
</dbReference>
<dbReference type="SUPFAM" id="SSF54975">
    <property type="entry name" value="Acylphosphatase/BLUF domain-like"/>
    <property type="match status" value="1"/>
</dbReference>
<dbReference type="InterPro" id="IPR017968">
    <property type="entry name" value="Acylphosphatase_CS"/>
</dbReference>
<evidence type="ECO:0000259" key="4">
    <source>
        <dbReference type="PROSITE" id="PS51160"/>
    </source>
</evidence>
<dbReference type="AlphaFoldDB" id="A0A9E5A2M1"/>
<reference evidence="5" key="1">
    <citation type="submission" date="2022-12" db="EMBL/GenBank/DDBJ databases">
        <title>Reclassification of two methanogenic archaea species isolated from the Kolyma lowland permafrost.</title>
        <authorList>
            <person name="Trubitsyn V.E."/>
            <person name="Rivkina E.M."/>
            <person name="Shcherbakova V.A."/>
        </authorList>
    </citation>
    <scope>NUCLEOTIDE SEQUENCE</scope>
    <source>
        <strain evidence="5">M2</strain>
    </source>
</reference>